<evidence type="ECO:0000313" key="2">
    <source>
        <dbReference type="Proteomes" id="UP000642919"/>
    </source>
</evidence>
<reference evidence="1" key="1">
    <citation type="submission" date="2020-08" db="EMBL/GenBank/DDBJ databases">
        <title>Genomic Encyclopedia of Type Strains, Phase IV (KMG-IV): sequencing the most valuable type-strain genomes for metagenomic binning, comparative biology and taxonomic classification.</title>
        <authorList>
            <person name="Goeker M."/>
        </authorList>
    </citation>
    <scope>NUCLEOTIDE SEQUENCE</scope>
    <source>
        <strain evidence="1">DSM 669</strain>
    </source>
</reference>
<evidence type="ECO:0000313" key="1">
    <source>
        <dbReference type="EMBL" id="MBB6090890.1"/>
    </source>
</evidence>
<dbReference type="EMBL" id="JACHGX010000010">
    <property type="protein sequence ID" value="MBB6090890.1"/>
    <property type="molecule type" value="Genomic_DNA"/>
</dbReference>
<comment type="caution">
    <text evidence="1">The sequence shown here is derived from an EMBL/GenBank/DDBJ whole genome shotgun (WGS) entry which is preliminary data.</text>
</comment>
<accession>A0A841HEW4</accession>
<sequence>MTTSAVGAFRHGSIAWTESRPPNLHDNAWVALFVDEEPLGKASTKIVAGDISELVSRRL</sequence>
<proteinExistence type="predicted"/>
<dbReference type="AlphaFoldDB" id="A0A841HEW4"/>
<protein>
    <submittedName>
        <fullName evidence="1">Uncharacterized protein</fullName>
    </submittedName>
</protein>
<gene>
    <name evidence="1" type="ORF">HNR49_002276</name>
</gene>
<organism evidence="1 2">
    <name type="scientific">Halobacterium salinarum</name>
    <name type="common">Halobacterium halobium</name>
    <dbReference type="NCBI Taxonomy" id="2242"/>
    <lineage>
        <taxon>Archaea</taxon>
        <taxon>Methanobacteriati</taxon>
        <taxon>Methanobacteriota</taxon>
        <taxon>Stenosarchaea group</taxon>
        <taxon>Halobacteria</taxon>
        <taxon>Halobacteriales</taxon>
        <taxon>Halobacteriaceae</taxon>
        <taxon>Halobacterium</taxon>
    </lineage>
</organism>
<name>A0A841HEW4_HALSI</name>
<dbReference type="Proteomes" id="UP000642919">
    <property type="component" value="Unassembled WGS sequence"/>
</dbReference>